<gene>
    <name evidence="2" type="ORF">PXEA_LOCUS10330</name>
</gene>
<organism evidence="2 3">
    <name type="scientific">Protopolystoma xenopodis</name>
    <dbReference type="NCBI Taxonomy" id="117903"/>
    <lineage>
        <taxon>Eukaryota</taxon>
        <taxon>Metazoa</taxon>
        <taxon>Spiralia</taxon>
        <taxon>Lophotrochozoa</taxon>
        <taxon>Platyhelminthes</taxon>
        <taxon>Monogenea</taxon>
        <taxon>Polyopisthocotylea</taxon>
        <taxon>Polystomatidea</taxon>
        <taxon>Polystomatidae</taxon>
        <taxon>Protopolystoma</taxon>
    </lineage>
</organism>
<proteinExistence type="predicted"/>
<evidence type="ECO:0000256" key="1">
    <source>
        <dbReference type="SAM" id="MobiDB-lite"/>
    </source>
</evidence>
<dbReference type="AlphaFoldDB" id="A0A3S5CFH8"/>
<feature type="compositionally biased region" description="Polar residues" evidence="1">
    <location>
        <begin position="13"/>
        <end position="24"/>
    </location>
</feature>
<feature type="region of interest" description="Disordered" evidence="1">
    <location>
        <begin position="1"/>
        <end position="24"/>
    </location>
</feature>
<name>A0A3S5CFH8_9PLAT</name>
<sequence length="142" mass="15740">MGRLNGLGRPATPSRNSPATGQNDSAVSIKSVYTYRLSCVDDQQSVEKAKCIIDFHGIEVTEVIRARYVEVEAEKAVQLVPNQRNRNEAMANPALQAVSKKHTKVALVHADKLAPTTTRPPTRRKIEAAKQYQYQQHTSPMA</sequence>
<evidence type="ECO:0000313" key="3">
    <source>
        <dbReference type="Proteomes" id="UP000784294"/>
    </source>
</evidence>
<evidence type="ECO:0000313" key="2">
    <source>
        <dbReference type="EMBL" id="VEL16890.1"/>
    </source>
</evidence>
<comment type="caution">
    <text evidence="2">The sequence shown here is derived from an EMBL/GenBank/DDBJ whole genome shotgun (WGS) entry which is preliminary data.</text>
</comment>
<dbReference type="EMBL" id="CAAALY010030269">
    <property type="protein sequence ID" value="VEL16890.1"/>
    <property type="molecule type" value="Genomic_DNA"/>
</dbReference>
<keyword evidence="3" id="KW-1185">Reference proteome</keyword>
<reference evidence="2" key="1">
    <citation type="submission" date="2018-11" db="EMBL/GenBank/DDBJ databases">
        <authorList>
            <consortium name="Pathogen Informatics"/>
        </authorList>
    </citation>
    <scope>NUCLEOTIDE SEQUENCE</scope>
</reference>
<protein>
    <submittedName>
        <fullName evidence="2">Uncharacterized protein</fullName>
    </submittedName>
</protein>
<dbReference type="Proteomes" id="UP000784294">
    <property type="component" value="Unassembled WGS sequence"/>
</dbReference>
<accession>A0A3S5CFH8</accession>